<dbReference type="KEGG" id="grl:LPB144_05495"/>
<dbReference type="AlphaFoldDB" id="A0A1L3J465"/>
<gene>
    <name evidence="1" type="ORF">LPB144_05495</name>
</gene>
<name>A0A1L3J465_9FLAO</name>
<dbReference type="STRING" id="1913577.LPB144_05495"/>
<dbReference type="Proteomes" id="UP000182510">
    <property type="component" value="Chromosome"/>
</dbReference>
<dbReference type="EMBL" id="CP018153">
    <property type="protein sequence ID" value="APG59900.1"/>
    <property type="molecule type" value="Genomic_DNA"/>
</dbReference>
<sequence length="97" mass="10868">MEEPGQFSIAVLKRSVPFIFDHLGFRKLIVEAITAAYIGKIIEGNKPAEGSQDNILLFGFPAIRRYHSGSGNKFSKGLLKDNLHHIIVNQKDPTYNK</sequence>
<organism evidence="1 2">
    <name type="scientific">Christiangramia salexigens</name>
    <dbReference type="NCBI Taxonomy" id="1913577"/>
    <lineage>
        <taxon>Bacteria</taxon>
        <taxon>Pseudomonadati</taxon>
        <taxon>Bacteroidota</taxon>
        <taxon>Flavobacteriia</taxon>
        <taxon>Flavobacteriales</taxon>
        <taxon>Flavobacteriaceae</taxon>
        <taxon>Christiangramia</taxon>
    </lineage>
</organism>
<evidence type="ECO:0000313" key="2">
    <source>
        <dbReference type="Proteomes" id="UP000182510"/>
    </source>
</evidence>
<accession>A0A1L3J465</accession>
<evidence type="ECO:0000313" key="1">
    <source>
        <dbReference type="EMBL" id="APG59900.1"/>
    </source>
</evidence>
<keyword evidence="2" id="KW-1185">Reference proteome</keyword>
<proteinExistence type="predicted"/>
<reference evidence="1 2" key="1">
    <citation type="submission" date="2016-11" db="EMBL/GenBank/DDBJ databases">
        <title>Gramella sp. LPB0144 isolated from marine environment.</title>
        <authorList>
            <person name="Kim E."/>
            <person name="Yi H."/>
        </authorList>
    </citation>
    <scope>NUCLEOTIDE SEQUENCE [LARGE SCALE GENOMIC DNA]</scope>
    <source>
        <strain evidence="1 2">LPB0144</strain>
    </source>
</reference>
<protein>
    <submittedName>
        <fullName evidence="1">Uncharacterized protein</fullName>
    </submittedName>
</protein>